<dbReference type="InterPro" id="IPR010718">
    <property type="entry name" value="DUF1294"/>
</dbReference>
<dbReference type="PROSITE" id="PS00352">
    <property type="entry name" value="CSD_1"/>
    <property type="match status" value="1"/>
</dbReference>
<dbReference type="InterPro" id="IPR002059">
    <property type="entry name" value="CSP_DNA-bd"/>
</dbReference>
<dbReference type="InterPro" id="IPR052069">
    <property type="entry name" value="Ca-reg_mRNA-binding_domain"/>
</dbReference>
<dbReference type="EMBL" id="VLKY01000002">
    <property type="protein sequence ID" value="TWI57378.1"/>
    <property type="molecule type" value="Genomic_DNA"/>
</dbReference>
<keyword evidence="3" id="KW-0472">Membrane</keyword>
<dbReference type="InterPro" id="IPR019844">
    <property type="entry name" value="CSD_CS"/>
</dbReference>
<comment type="subcellular location">
    <subcellularLocation>
        <location evidence="2">Cytoplasm</location>
    </subcellularLocation>
</comment>
<dbReference type="PANTHER" id="PTHR12962:SF1">
    <property type="entry name" value="COLD SHOCK DOMAIN-CONTAINING PROTEIN CG9705"/>
    <property type="match status" value="1"/>
</dbReference>
<keyword evidence="3" id="KW-0812">Transmembrane</keyword>
<dbReference type="OrthoDB" id="72963at2"/>
<evidence type="ECO:0000313" key="6">
    <source>
        <dbReference type="Proteomes" id="UP000316905"/>
    </source>
</evidence>
<accession>A0A562QKT0</accession>
<dbReference type="SUPFAM" id="SSF50249">
    <property type="entry name" value="Nucleic acid-binding proteins"/>
    <property type="match status" value="1"/>
</dbReference>
<dbReference type="PROSITE" id="PS51857">
    <property type="entry name" value="CSD_2"/>
    <property type="match status" value="1"/>
</dbReference>
<dbReference type="CDD" id="cd04458">
    <property type="entry name" value="CSP_CDS"/>
    <property type="match status" value="1"/>
</dbReference>
<dbReference type="GO" id="GO:0003730">
    <property type="term" value="F:mRNA 3'-UTR binding"/>
    <property type="evidence" value="ECO:0007669"/>
    <property type="project" value="TreeGrafter"/>
</dbReference>
<proteinExistence type="predicted"/>
<dbReference type="SMART" id="SM00357">
    <property type="entry name" value="CSP"/>
    <property type="match status" value="1"/>
</dbReference>
<comment type="caution">
    <text evidence="5">The sequence shown here is derived from an EMBL/GenBank/DDBJ whole genome shotgun (WGS) entry which is preliminary data.</text>
</comment>
<dbReference type="InterPro" id="IPR011129">
    <property type="entry name" value="CSD"/>
</dbReference>
<protein>
    <submittedName>
        <fullName evidence="5">Uncharacterized membrane protein YsdA (DUF1294 family)</fullName>
    </submittedName>
</protein>
<feature type="transmembrane region" description="Helical" evidence="3">
    <location>
        <begin position="107"/>
        <end position="129"/>
    </location>
</feature>
<sequence length="230" mass="26076">MKQRGTLRHWNDQKGFGFIRPDRGGEEVFAHISVVRDDRRPVAGDKVLYVATPDGTGRLRAEHVRLAASLTLDQPSIRQRPGVAKATSRTAQAPCPRRQAHEGVHALLLKLVVLGALCVLPLWGSLYALSARHGLLPLALYFSVSLVAFLFYWHDKQSAQKEQRRIPENTLHLIELAGGWPGGLIAQQVFRHKTRKVSYQAVFWIIVLMHQVFWLDVLFFHRLQGLPLLF</sequence>
<feature type="transmembrane region" description="Helical" evidence="3">
    <location>
        <begin position="201"/>
        <end position="220"/>
    </location>
</feature>
<organism evidence="5 6">
    <name type="scientific">Pseudomonas duriflava</name>
    <dbReference type="NCBI Taxonomy" id="459528"/>
    <lineage>
        <taxon>Bacteria</taxon>
        <taxon>Pseudomonadati</taxon>
        <taxon>Pseudomonadota</taxon>
        <taxon>Gammaproteobacteria</taxon>
        <taxon>Pseudomonadales</taxon>
        <taxon>Pseudomonadaceae</taxon>
        <taxon>Pseudomonas</taxon>
    </lineage>
</organism>
<keyword evidence="6" id="KW-1185">Reference proteome</keyword>
<evidence type="ECO:0000313" key="5">
    <source>
        <dbReference type="EMBL" id="TWI57378.1"/>
    </source>
</evidence>
<name>A0A562QKT0_9PSED</name>
<feature type="transmembrane region" description="Helical" evidence="3">
    <location>
        <begin position="135"/>
        <end position="154"/>
    </location>
</feature>
<dbReference type="RefSeq" id="WP_145137832.1">
    <property type="nucleotide sequence ID" value="NZ_VLKY01000002.1"/>
</dbReference>
<dbReference type="Proteomes" id="UP000316905">
    <property type="component" value="Unassembled WGS sequence"/>
</dbReference>
<dbReference type="Pfam" id="PF00313">
    <property type="entry name" value="CSD"/>
    <property type="match status" value="1"/>
</dbReference>
<feature type="domain" description="CSD" evidence="4">
    <location>
        <begin position="2"/>
        <end position="66"/>
    </location>
</feature>
<evidence type="ECO:0000256" key="1">
    <source>
        <dbReference type="ARBA" id="ARBA00022553"/>
    </source>
</evidence>
<evidence type="ECO:0000256" key="3">
    <source>
        <dbReference type="SAM" id="Phobius"/>
    </source>
</evidence>
<evidence type="ECO:0000259" key="4">
    <source>
        <dbReference type="PROSITE" id="PS51857"/>
    </source>
</evidence>
<dbReference type="GO" id="GO:0043488">
    <property type="term" value="P:regulation of mRNA stability"/>
    <property type="evidence" value="ECO:0007669"/>
    <property type="project" value="TreeGrafter"/>
</dbReference>
<reference evidence="5 6" key="1">
    <citation type="journal article" date="2015" name="Stand. Genomic Sci.">
        <title>Genomic Encyclopedia of Bacterial and Archaeal Type Strains, Phase III: the genomes of soil and plant-associated and newly described type strains.</title>
        <authorList>
            <person name="Whitman W.B."/>
            <person name="Woyke T."/>
            <person name="Klenk H.P."/>
            <person name="Zhou Y."/>
            <person name="Lilburn T.G."/>
            <person name="Beck B.J."/>
            <person name="De Vos P."/>
            <person name="Vandamme P."/>
            <person name="Eisen J.A."/>
            <person name="Garrity G."/>
            <person name="Hugenholtz P."/>
            <person name="Kyrpides N.C."/>
        </authorList>
    </citation>
    <scope>NUCLEOTIDE SEQUENCE [LARGE SCALE GENOMIC DNA]</scope>
    <source>
        <strain evidence="5 6">CGMCC 1.6858</strain>
    </source>
</reference>
<dbReference type="Gene3D" id="2.40.50.140">
    <property type="entry name" value="Nucleic acid-binding proteins"/>
    <property type="match status" value="1"/>
</dbReference>
<dbReference type="Pfam" id="PF06961">
    <property type="entry name" value="DUF1294"/>
    <property type="match status" value="1"/>
</dbReference>
<dbReference type="AlphaFoldDB" id="A0A562QKT0"/>
<evidence type="ECO:0000256" key="2">
    <source>
        <dbReference type="RuleBase" id="RU000408"/>
    </source>
</evidence>
<dbReference type="GO" id="GO:0005829">
    <property type="term" value="C:cytosol"/>
    <property type="evidence" value="ECO:0007669"/>
    <property type="project" value="UniProtKB-ARBA"/>
</dbReference>
<keyword evidence="1" id="KW-0597">Phosphoprotein</keyword>
<gene>
    <name evidence="5" type="ORF">IQ22_00594</name>
</gene>
<dbReference type="InterPro" id="IPR012340">
    <property type="entry name" value="NA-bd_OB-fold"/>
</dbReference>
<dbReference type="PANTHER" id="PTHR12962">
    <property type="entry name" value="CALCIUM-REGULATED HEAT STABLE PROTEIN CRHSP-24-RELATED"/>
    <property type="match status" value="1"/>
</dbReference>
<keyword evidence="3" id="KW-1133">Transmembrane helix</keyword>